<evidence type="ECO:0000256" key="11">
    <source>
        <dbReference type="ARBA" id="ARBA00051814"/>
    </source>
</evidence>
<keyword evidence="9" id="KW-1015">Disulfide bond</keyword>
<feature type="transmembrane region" description="Helical" evidence="19">
    <location>
        <begin position="431"/>
        <end position="451"/>
    </location>
</feature>
<evidence type="ECO:0000256" key="13">
    <source>
        <dbReference type="ARBA" id="ARBA00052179"/>
    </source>
</evidence>
<evidence type="ECO:0000256" key="3">
    <source>
        <dbReference type="ARBA" id="ARBA00022448"/>
    </source>
</evidence>
<feature type="transmembrane region" description="Helical" evidence="19">
    <location>
        <begin position="404"/>
        <end position="425"/>
    </location>
</feature>
<dbReference type="EMBL" id="JBAMIC010000001">
    <property type="protein sequence ID" value="KAK7115274.1"/>
    <property type="molecule type" value="Genomic_DNA"/>
</dbReference>
<evidence type="ECO:0000256" key="18">
    <source>
        <dbReference type="ARBA" id="ARBA00093193"/>
    </source>
</evidence>
<keyword evidence="6 19" id="KW-0812">Transmembrane</keyword>
<dbReference type="InterPro" id="IPR002293">
    <property type="entry name" value="AA/rel_permease1"/>
</dbReference>
<comment type="similarity">
    <text evidence="2">Belongs to the amino acid-polyamine-organocation (APC) superfamily.</text>
</comment>
<name>A0AAN9C0X6_9CAEN</name>
<dbReference type="Gene3D" id="1.20.1740.10">
    <property type="entry name" value="Amino acid/polyamine transporter I"/>
    <property type="match status" value="1"/>
</dbReference>
<dbReference type="GO" id="GO:0015179">
    <property type="term" value="F:L-amino acid transmembrane transporter activity"/>
    <property type="evidence" value="ECO:0007669"/>
    <property type="project" value="TreeGrafter"/>
</dbReference>
<evidence type="ECO:0000256" key="14">
    <source>
        <dbReference type="ARBA" id="ARBA00052732"/>
    </source>
</evidence>
<comment type="catalytic activity">
    <reaction evidence="13">
        <text>L-cysteine(out) + L-arginine(in) = L-cysteine(in) + L-arginine(out)</text>
        <dbReference type="Rhea" id="RHEA:71071"/>
        <dbReference type="ChEBI" id="CHEBI:32682"/>
        <dbReference type="ChEBI" id="CHEBI:35235"/>
    </reaction>
    <physiologicalReaction direction="left-to-right" evidence="13">
        <dbReference type="Rhea" id="RHEA:71072"/>
    </physiologicalReaction>
</comment>
<keyword evidence="8 19" id="KW-0472">Membrane</keyword>
<evidence type="ECO:0000256" key="1">
    <source>
        <dbReference type="ARBA" id="ARBA00004424"/>
    </source>
</evidence>
<evidence type="ECO:0000256" key="9">
    <source>
        <dbReference type="ARBA" id="ARBA00023157"/>
    </source>
</evidence>
<feature type="transmembrane region" description="Helical" evidence="19">
    <location>
        <begin position="306"/>
        <end position="324"/>
    </location>
</feature>
<evidence type="ECO:0000256" key="10">
    <source>
        <dbReference type="ARBA" id="ARBA00051323"/>
    </source>
</evidence>
<evidence type="ECO:0000313" key="20">
    <source>
        <dbReference type="EMBL" id="KAK7115274.1"/>
    </source>
</evidence>
<keyword evidence="5" id="KW-0597">Phosphoprotein</keyword>
<comment type="caution">
    <text evidence="20">The sequence shown here is derived from an EMBL/GenBank/DDBJ whole genome shotgun (WGS) entry which is preliminary data.</text>
</comment>
<accession>A0AAN9C0X6</accession>
<feature type="transmembrane region" description="Helical" evidence="19">
    <location>
        <begin position="336"/>
        <end position="352"/>
    </location>
</feature>
<evidence type="ECO:0000256" key="5">
    <source>
        <dbReference type="ARBA" id="ARBA00022553"/>
    </source>
</evidence>
<feature type="transmembrane region" description="Helical" evidence="19">
    <location>
        <begin position="463"/>
        <end position="485"/>
    </location>
</feature>
<dbReference type="AlphaFoldDB" id="A0AAN9C0X6"/>
<evidence type="ECO:0000256" key="17">
    <source>
        <dbReference type="ARBA" id="ARBA00083296"/>
    </source>
</evidence>
<feature type="transmembrane region" description="Helical" evidence="19">
    <location>
        <begin position="162"/>
        <end position="190"/>
    </location>
</feature>
<organism evidence="20 21">
    <name type="scientific">Littorina saxatilis</name>
    <dbReference type="NCBI Taxonomy" id="31220"/>
    <lineage>
        <taxon>Eukaryota</taxon>
        <taxon>Metazoa</taxon>
        <taxon>Spiralia</taxon>
        <taxon>Lophotrochozoa</taxon>
        <taxon>Mollusca</taxon>
        <taxon>Gastropoda</taxon>
        <taxon>Caenogastropoda</taxon>
        <taxon>Littorinimorpha</taxon>
        <taxon>Littorinoidea</taxon>
        <taxon>Littorinidae</taxon>
        <taxon>Littorina</taxon>
    </lineage>
</organism>
<dbReference type="PIRSF" id="PIRSF006060">
    <property type="entry name" value="AA_transporter"/>
    <property type="match status" value="1"/>
</dbReference>
<protein>
    <recommendedName>
        <fullName evidence="15">b(0,+)-type amino acid transporter 1</fullName>
    </recommendedName>
    <alternativeName>
        <fullName evidence="16">Glycoprotein-associated amino acid transporter b0,+AT1</fullName>
    </alternativeName>
    <alternativeName>
        <fullName evidence="17">Solute carrier family 7 member 9</fullName>
    </alternativeName>
</protein>
<proteinExistence type="inferred from homology"/>
<comment type="subcellular location">
    <subcellularLocation>
        <location evidence="1">Apical cell membrane</location>
        <topology evidence="1">Multi-pass membrane protein</topology>
    </subcellularLocation>
</comment>
<dbReference type="InterPro" id="IPR050598">
    <property type="entry name" value="AminoAcid_Transporter"/>
</dbReference>
<dbReference type="Proteomes" id="UP001374579">
    <property type="component" value="Unassembled WGS sequence"/>
</dbReference>
<feature type="transmembrane region" description="Helical" evidence="19">
    <location>
        <begin position="358"/>
        <end position="383"/>
    </location>
</feature>
<evidence type="ECO:0000256" key="7">
    <source>
        <dbReference type="ARBA" id="ARBA00022989"/>
    </source>
</evidence>
<feature type="transmembrane region" description="Helical" evidence="19">
    <location>
        <begin position="491"/>
        <end position="513"/>
    </location>
</feature>
<comment type="catalytic activity">
    <reaction evidence="14">
        <text>L-leucine(out) + L-arginine(in) = L-leucine(in) + L-arginine(out)</text>
        <dbReference type="Rhea" id="RHEA:71059"/>
        <dbReference type="ChEBI" id="CHEBI:32682"/>
        <dbReference type="ChEBI" id="CHEBI:57427"/>
    </reaction>
    <physiologicalReaction direction="left-to-right" evidence="14">
        <dbReference type="Rhea" id="RHEA:71060"/>
    </physiologicalReaction>
</comment>
<keyword evidence="3" id="KW-0813">Transport</keyword>
<evidence type="ECO:0000256" key="6">
    <source>
        <dbReference type="ARBA" id="ARBA00022692"/>
    </source>
</evidence>
<keyword evidence="4" id="KW-1003">Cell membrane</keyword>
<evidence type="ECO:0000256" key="8">
    <source>
        <dbReference type="ARBA" id="ARBA00023136"/>
    </source>
</evidence>
<evidence type="ECO:0000256" key="15">
    <source>
        <dbReference type="ARBA" id="ARBA00074336"/>
    </source>
</evidence>
<evidence type="ECO:0000313" key="21">
    <source>
        <dbReference type="Proteomes" id="UP001374579"/>
    </source>
</evidence>
<keyword evidence="21" id="KW-1185">Reference proteome</keyword>
<comment type="catalytic activity">
    <reaction evidence="12">
        <text>L-histidine(out) + L-arginine(in) = L-histidine(in) + L-arginine(out)</text>
        <dbReference type="Rhea" id="RHEA:71063"/>
        <dbReference type="ChEBI" id="CHEBI:32682"/>
        <dbReference type="ChEBI" id="CHEBI:57595"/>
    </reaction>
    <physiologicalReaction direction="left-to-right" evidence="12">
        <dbReference type="Rhea" id="RHEA:71064"/>
    </physiologicalReaction>
</comment>
<dbReference type="GO" id="GO:0016324">
    <property type="term" value="C:apical plasma membrane"/>
    <property type="evidence" value="ECO:0007669"/>
    <property type="project" value="UniProtKB-SubCell"/>
</dbReference>
<evidence type="ECO:0000256" key="19">
    <source>
        <dbReference type="SAM" id="Phobius"/>
    </source>
</evidence>
<sequence length="540" mass="58286">MPVGTKSSKQKVYKMKDTLAMELTVPDSPESIGSKDPLRFSNGYTLQKDVDLSSNSSTESPSDSSSTKAVHMKKRLGLASGTAMIVGTMIGSGIFISPTGVLAGTGSIGLSLIVWVACGIISLCGALVYAELGTLITKSGAEYIYLLEAGKSLPDQLAPVPAYLFAWISVFVLKPALFGVIALSFGIYTLEPFYGGCEVPDILVKIVAILCMAIVAFVNCYSVKLASKVQVVFTVAKLLAIALIVAGGCVTLAQGGGFEYLSEGFEGTSRDFSSIALAFYDGLWAYDGWNNLNYATEELRNPHKNLPRAIMIGIPLVTLCYLLTNVSYLTVMSKETLLASPAVAATWGTAVLGKASFIIPIAVALSTFGAANGSCFSGCRLMYVAARERHLPEVLSYVHINKYTPLPSVIFSTLMAIALIIPGNIFSLIDFFSFTAWIFYGATMACVLVLRRTRPNDPRPYRVPTIIPIVMLVVSMYLVVAPIAHNPRIEFLYAALFVLSGMIFYVPFIAYRLQLTFLDPVIRFIQLSLQVAPSAYLPPE</sequence>
<gene>
    <name evidence="20" type="ORF">V1264_001175</name>
</gene>
<dbReference type="Pfam" id="PF13520">
    <property type="entry name" value="AA_permease_2"/>
    <property type="match status" value="1"/>
</dbReference>
<dbReference type="FunFam" id="1.20.1740.10:FF:000015">
    <property type="entry name" value="B(0,+)-type amino acid transporter 1"/>
    <property type="match status" value="1"/>
</dbReference>
<feature type="transmembrane region" description="Helical" evidence="19">
    <location>
        <begin position="108"/>
        <end position="130"/>
    </location>
</feature>
<comment type="catalytic activity">
    <reaction evidence="10">
        <text>L-lysine(out) + L-arginine(in) = L-lysine(in) + L-arginine(out)</text>
        <dbReference type="Rhea" id="RHEA:70827"/>
        <dbReference type="ChEBI" id="CHEBI:32551"/>
        <dbReference type="ChEBI" id="CHEBI:32682"/>
    </reaction>
    <physiologicalReaction direction="left-to-right" evidence="10">
        <dbReference type="Rhea" id="RHEA:70828"/>
    </physiologicalReaction>
</comment>
<comment type="catalytic activity">
    <reaction evidence="11">
        <text>L-cystine(out) + L-arginine(in) = L-cystine(in) + L-arginine(out)</text>
        <dbReference type="Rhea" id="RHEA:71075"/>
        <dbReference type="ChEBI" id="CHEBI:32682"/>
        <dbReference type="ChEBI" id="CHEBI:35491"/>
    </reaction>
    <physiologicalReaction direction="left-to-right" evidence="11">
        <dbReference type="Rhea" id="RHEA:71076"/>
    </physiologicalReaction>
</comment>
<dbReference type="PANTHER" id="PTHR11785:SF512">
    <property type="entry name" value="SOBREMESA, ISOFORM B"/>
    <property type="match status" value="1"/>
</dbReference>
<feature type="transmembrane region" description="Helical" evidence="19">
    <location>
        <begin position="202"/>
        <end position="223"/>
    </location>
</feature>
<keyword evidence="7 19" id="KW-1133">Transmembrane helix</keyword>
<reference evidence="20 21" key="1">
    <citation type="submission" date="2024-02" db="EMBL/GenBank/DDBJ databases">
        <title>Chromosome-scale genome assembly of the rough periwinkle Littorina saxatilis.</title>
        <authorList>
            <person name="De Jode A."/>
            <person name="Faria R."/>
            <person name="Formenti G."/>
            <person name="Sims Y."/>
            <person name="Smith T.P."/>
            <person name="Tracey A."/>
            <person name="Wood J.M.D."/>
            <person name="Zagrodzka Z.B."/>
            <person name="Johannesson K."/>
            <person name="Butlin R.K."/>
            <person name="Leder E.H."/>
        </authorList>
    </citation>
    <scope>NUCLEOTIDE SEQUENCE [LARGE SCALE GENOMIC DNA]</scope>
    <source>
        <strain evidence="20">Snail1</strain>
        <tissue evidence="20">Muscle</tissue>
    </source>
</reference>
<dbReference type="PANTHER" id="PTHR11785">
    <property type="entry name" value="AMINO ACID TRANSPORTER"/>
    <property type="match status" value="1"/>
</dbReference>
<evidence type="ECO:0000256" key="4">
    <source>
        <dbReference type="ARBA" id="ARBA00022475"/>
    </source>
</evidence>
<evidence type="ECO:0000256" key="12">
    <source>
        <dbReference type="ARBA" id="ARBA00051835"/>
    </source>
</evidence>
<evidence type="ECO:0000256" key="2">
    <source>
        <dbReference type="ARBA" id="ARBA00009523"/>
    </source>
</evidence>
<evidence type="ECO:0000256" key="16">
    <source>
        <dbReference type="ARBA" id="ARBA00079910"/>
    </source>
</evidence>
<comment type="catalytic activity">
    <reaction evidence="18">
        <text>L-phenylalanine(out) + L-arginine(in) = L-phenylalanine(in) + L-arginine(out)</text>
        <dbReference type="Rhea" id="RHEA:71067"/>
        <dbReference type="ChEBI" id="CHEBI:32682"/>
        <dbReference type="ChEBI" id="CHEBI:58095"/>
    </reaction>
    <physiologicalReaction direction="left-to-right" evidence="18">
        <dbReference type="Rhea" id="RHEA:71068"/>
    </physiologicalReaction>
</comment>
<feature type="transmembrane region" description="Helical" evidence="19">
    <location>
        <begin position="235"/>
        <end position="253"/>
    </location>
</feature>
<feature type="transmembrane region" description="Helical" evidence="19">
    <location>
        <begin position="76"/>
        <end position="96"/>
    </location>
</feature>